<dbReference type="Proteomes" id="UP000626109">
    <property type="component" value="Unassembled WGS sequence"/>
</dbReference>
<comment type="caution">
    <text evidence="1">The sequence shown here is derived from an EMBL/GenBank/DDBJ whole genome shotgun (WGS) entry which is preliminary data.</text>
</comment>
<dbReference type="AlphaFoldDB" id="A0A813EP56"/>
<proteinExistence type="predicted"/>
<sequence>MTAAPAPPAPEKEPEFSWTSPSTWTVGWVAILIPNIAMLVNHQRGGSTVIINAVVNSPLGVRGLFLMPPFFVFWEKAFYDTSLCLRGMDPNAEPGDKHGGDFPSTRMDQGALPSLSLVAVREKPLVPRDLVPSALLALFGEE</sequence>
<organism evidence="1 3">
    <name type="scientific">Polarella glacialis</name>
    <name type="common">Dinoflagellate</name>
    <dbReference type="NCBI Taxonomy" id="89957"/>
    <lineage>
        <taxon>Eukaryota</taxon>
        <taxon>Sar</taxon>
        <taxon>Alveolata</taxon>
        <taxon>Dinophyceae</taxon>
        <taxon>Suessiales</taxon>
        <taxon>Suessiaceae</taxon>
        <taxon>Polarella</taxon>
    </lineage>
</organism>
<evidence type="ECO:0000313" key="2">
    <source>
        <dbReference type="EMBL" id="CAE8732322.1"/>
    </source>
</evidence>
<dbReference type="OrthoDB" id="204461at2759"/>
<protein>
    <submittedName>
        <fullName evidence="1">Uncharacterized protein</fullName>
    </submittedName>
</protein>
<evidence type="ECO:0000313" key="1">
    <source>
        <dbReference type="EMBL" id="CAE8599517.1"/>
    </source>
</evidence>
<dbReference type="EMBL" id="CAJNNV010011206">
    <property type="protein sequence ID" value="CAE8599517.1"/>
    <property type="molecule type" value="Genomic_DNA"/>
</dbReference>
<dbReference type="EMBL" id="CAJNNW010036138">
    <property type="protein sequence ID" value="CAE8732322.1"/>
    <property type="molecule type" value="Genomic_DNA"/>
</dbReference>
<dbReference type="OMA" id="DERKHEG"/>
<reference evidence="1" key="1">
    <citation type="submission" date="2021-02" db="EMBL/GenBank/DDBJ databases">
        <authorList>
            <person name="Dougan E. K."/>
            <person name="Rhodes N."/>
            <person name="Thang M."/>
            <person name="Chan C."/>
        </authorList>
    </citation>
    <scope>NUCLEOTIDE SEQUENCE</scope>
</reference>
<evidence type="ECO:0000313" key="3">
    <source>
        <dbReference type="Proteomes" id="UP000654075"/>
    </source>
</evidence>
<gene>
    <name evidence="1" type="ORF">PGLA1383_LOCUS17864</name>
    <name evidence="2" type="ORF">PGLA2088_LOCUS46350</name>
</gene>
<name>A0A813EP56_POLGL</name>
<dbReference type="Proteomes" id="UP000654075">
    <property type="component" value="Unassembled WGS sequence"/>
</dbReference>
<accession>A0A813EP56</accession>
<keyword evidence="3" id="KW-1185">Reference proteome</keyword>